<feature type="compositionally biased region" description="Polar residues" evidence="6">
    <location>
        <begin position="73"/>
        <end position="91"/>
    </location>
</feature>
<feature type="region of interest" description="Disordered" evidence="6">
    <location>
        <begin position="61"/>
        <end position="91"/>
    </location>
</feature>
<dbReference type="Pfam" id="PF04082">
    <property type="entry name" value="Fungal_trans"/>
    <property type="match status" value="1"/>
</dbReference>
<dbReference type="AlphaFoldDB" id="A0A0D2F2H0"/>
<protein>
    <recommendedName>
        <fullName evidence="7">Zn(2)-C6 fungal-type domain-containing protein</fullName>
    </recommendedName>
</protein>
<keyword evidence="3" id="KW-0238">DNA-binding</keyword>
<dbReference type="SMART" id="SM00906">
    <property type="entry name" value="Fungal_trans"/>
    <property type="match status" value="1"/>
</dbReference>
<keyword evidence="2" id="KW-0805">Transcription regulation</keyword>
<dbReference type="HOGENOM" id="CLU_006329_1_0_1"/>
<reference evidence="8 9" key="1">
    <citation type="submission" date="2015-01" db="EMBL/GenBank/DDBJ databases">
        <title>The Genome Sequence of Fonsecaea pedrosoi CBS 271.37.</title>
        <authorList>
            <consortium name="The Broad Institute Genomics Platform"/>
            <person name="Cuomo C."/>
            <person name="de Hoog S."/>
            <person name="Gorbushina A."/>
            <person name="Stielow B."/>
            <person name="Teixiera M."/>
            <person name="Abouelleil A."/>
            <person name="Chapman S.B."/>
            <person name="Priest M."/>
            <person name="Young S.K."/>
            <person name="Wortman J."/>
            <person name="Nusbaum C."/>
            <person name="Birren B."/>
        </authorList>
    </citation>
    <scope>NUCLEOTIDE SEQUENCE [LARGE SCALE GENOMIC DNA]</scope>
    <source>
        <strain evidence="8 9">CBS 271.37</strain>
    </source>
</reference>
<dbReference type="InterPro" id="IPR036864">
    <property type="entry name" value="Zn2-C6_fun-type_DNA-bd_sf"/>
</dbReference>
<keyword evidence="4" id="KW-0804">Transcription</keyword>
<dbReference type="PROSITE" id="PS00463">
    <property type="entry name" value="ZN2_CY6_FUNGAL_1"/>
    <property type="match status" value="1"/>
</dbReference>
<dbReference type="VEuPathDB" id="FungiDB:Z517_07454"/>
<evidence type="ECO:0000256" key="2">
    <source>
        <dbReference type="ARBA" id="ARBA00023015"/>
    </source>
</evidence>
<evidence type="ECO:0000259" key="7">
    <source>
        <dbReference type="PROSITE" id="PS50048"/>
    </source>
</evidence>
<dbReference type="GeneID" id="25306944"/>
<accession>A0A0D2F2H0</accession>
<dbReference type="InterPro" id="IPR052761">
    <property type="entry name" value="Fungal_Detox/Toxin_TFs"/>
</dbReference>
<sequence length="857" mass="95828">MEQAQAQASVHHGTKRRASKACLSCRARKVRCDVIDRLPCTNCRLDRVECKVVESLRRHKMRATKTSRRQRTTPDTLAEQNRTHHYSNFDSLNGLSSGLTAAHATTNVPDHSKQHSSPSIDQYVLNGRNEERANFAVTPPRHSRDRTFLAASESPVANQSNVGSHEFDPSNGPRGGGNGIHNGLFLSQPSHTSPDPRLSSRGESEDTLPKYIRTTSARLDVDDIERLQAKGAFIIPATSLRNELLRCYVEYVHPYMPVLELEDFLDTIEKGEATKTVSLLLFQSVMFAATPYIASKTLAAHGYNDRRNARRSFYHRAKLLCDMDYELDRLTLIQSTLLMTYWNETPDDPKDVWYWLGVAISLSKRIGLNCEPPPYPPRNQLERRLWKRLWWSCYTRDRLVSLAFRRPPRIRHDEFDQPMLRLSDLETRPLSDRVSEMLGSQCPILKNEAARILLARLYIGMAELCVCLTPILEMQYRKSNHISITQTTKLDGASEYIIGNASDLLQCDQSLKRWYQTHASSLHCFNGLPTDHAPGNSDQALEVHKAVLKGLYLTSINILHRPQILSSATNLALDPEIRDLSRRKTHEAANEITILYTNLYAHGLVRFLPNTAITCLLHAAIIHVLDQAVGDKDVQQSARRKFGLCTQTLDQLGETYSSAAFAFSFLTAAANKVSSRPEPTEARIRISESMLGVKSQNGKDLSHFGCQFNVPPPAFPLPTGGSTAISAADSELSRAPSRMDLRGAAQGHEDTTSTICNEGAWRQHQVSVGAGDNIAIGDTDDNQNNINPNICAVRGDGRTGDGIQQDFDCFLDMEGSADFFNLSDELGVSFDTQWGNGLTLWDPASLETRNFSQTTHQ</sequence>
<dbReference type="PANTHER" id="PTHR47425:SF3">
    <property type="entry name" value="ZN(II)2CYS6 TRANSCRIPTION FACTOR (EUROFUNG)"/>
    <property type="match status" value="1"/>
</dbReference>
<gene>
    <name evidence="8" type="ORF">Z517_07454</name>
</gene>
<feature type="domain" description="Zn(2)-C6 fungal-type" evidence="7">
    <location>
        <begin position="21"/>
        <end position="52"/>
    </location>
</feature>
<dbReference type="RefSeq" id="XP_013284645.1">
    <property type="nucleotide sequence ID" value="XM_013429191.1"/>
</dbReference>
<dbReference type="SMART" id="SM00066">
    <property type="entry name" value="GAL4"/>
    <property type="match status" value="1"/>
</dbReference>
<dbReference type="Pfam" id="PF00172">
    <property type="entry name" value="Zn_clus"/>
    <property type="match status" value="1"/>
</dbReference>
<dbReference type="STRING" id="1442368.A0A0D2F2H0"/>
<feature type="compositionally biased region" description="Basic residues" evidence="6">
    <location>
        <begin position="61"/>
        <end position="71"/>
    </location>
</feature>
<dbReference type="GO" id="GO:0000981">
    <property type="term" value="F:DNA-binding transcription factor activity, RNA polymerase II-specific"/>
    <property type="evidence" value="ECO:0007669"/>
    <property type="project" value="InterPro"/>
</dbReference>
<dbReference type="EMBL" id="KN846972">
    <property type="protein sequence ID" value="KIW80837.1"/>
    <property type="molecule type" value="Genomic_DNA"/>
</dbReference>
<dbReference type="CDD" id="cd12148">
    <property type="entry name" value="fungal_TF_MHR"/>
    <property type="match status" value="1"/>
</dbReference>
<dbReference type="Gene3D" id="4.10.240.10">
    <property type="entry name" value="Zn(2)-C6 fungal-type DNA-binding domain"/>
    <property type="match status" value="1"/>
</dbReference>
<dbReference type="SUPFAM" id="SSF57701">
    <property type="entry name" value="Zn2/Cys6 DNA-binding domain"/>
    <property type="match status" value="1"/>
</dbReference>
<dbReference type="GO" id="GO:0006351">
    <property type="term" value="P:DNA-templated transcription"/>
    <property type="evidence" value="ECO:0007669"/>
    <property type="project" value="InterPro"/>
</dbReference>
<feature type="region of interest" description="Disordered" evidence="6">
    <location>
        <begin position="153"/>
        <end position="206"/>
    </location>
</feature>
<keyword evidence="5" id="KW-0539">Nucleus</keyword>
<evidence type="ECO:0000256" key="4">
    <source>
        <dbReference type="ARBA" id="ARBA00023163"/>
    </source>
</evidence>
<dbReference type="CDD" id="cd00067">
    <property type="entry name" value="GAL4"/>
    <property type="match status" value="1"/>
</dbReference>
<name>A0A0D2F2H0_9EURO</name>
<dbReference type="GO" id="GO:0003677">
    <property type="term" value="F:DNA binding"/>
    <property type="evidence" value="ECO:0007669"/>
    <property type="project" value="UniProtKB-KW"/>
</dbReference>
<dbReference type="InterPro" id="IPR001138">
    <property type="entry name" value="Zn2Cys6_DnaBD"/>
</dbReference>
<proteinExistence type="predicted"/>
<evidence type="ECO:0000256" key="1">
    <source>
        <dbReference type="ARBA" id="ARBA00022723"/>
    </source>
</evidence>
<dbReference type="OrthoDB" id="3364175at2759"/>
<dbReference type="GO" id="GO:0008270">
    <property type="term" value="F:zinc ion binding"/>
    <property type="evidence" value="ECO:0007669"/>
    <property type="project" value="InterPro"/>
</dbReference>
<evidence type="ECO:0000313" key="9">
    <source>
        <dbReference type="Proteomes" id="UP000053029"/>
    </source>
</evidence>
<keyword evidence="9" id="KW-1185">Reference proteome</keyword>
<evidence type="ECO:0000256" key="6">
    <source>
        <dbReference type="SAM" id="MobiDB-lite"/>
    </source>
</evidence>
<evidence type="ECO:0000313" key="8">
    <source>
        <dbReference type="EMBL" id="KIW80837.1"/>
    </source>
</evidence>
<dbReference type="PROSITE" id="PS50048">
    <property type="entry name" value="ZN2_CY6_FUNGAL_2"/>
    <property type="match status" value="1"/>
</dbReference>
<evidence type="ECO:0000256" key="3">
    <source>
        <dbReference type="ARBA" id="ARBA00023125"/>
    </source>
</evidence>
<dbReference type="PANTHER" id="PTHR47425">
    <property type="entry name" value="FARB-RELATED"/>
    <property type="match status" value="1"/>
</dbReference>
<dbReference type="InterPro" id="IPR007219">
    <property type="entry name" value="XnlR_reg_dom"/>
</dbReference>
<organism evidence="8 9">
    <name type="scientific">Fonsecaea pedrosoi CBS 271.37</name>
    <dbReference type="NCBI Taxonomy" id="1442368"/>
    <lineage>
        <taxon>Eukaryota</taxon>
        <taxon>Fungi</taxon>
        <taxon>Dikarya</taxon>
        <taxon>Ascomycota</taxon>
        <taxon>Pezizomycotina</taxon>
        <taxon>Eurotiomycetes</taxon>
        <taxon>Chaetothyriomycetidae</taxon>
        <taxon>Chaetothyriales</taxon>
        <taxon>Herpotrichiellaceae</taxon>
        <taxon>Fonsecaea</taxon>
    </lineage>
</organism>
<keyword evidence="1" id="KW-0479">Metal-binding</keyword>
<evidence type="ECO:0000256" key="5">
    <source>
        <dbReference type="ARBA" id="ARBA00023242"/>
    </source>
</evidence>
<dbReference type="Proteomes" id="UP000053029">
    <property type="component" value="Unassembled WGS sequence"/>
</dbReference>